<dbReference type="InterPro" id="IPR037523">
    <property type="entry name" value="VOC_core"/>
</dbReference>
<protein>
    <submittedName>
        <fullName evidence="2">VOC family protein</fullName>
    </submittedName>
</protein>
<sequence length="143" mass="16877">MQTLFHLAFPIHDLALAKNFYQDKLGFILGRESEHALILNFGTHQIVAHKVEEPVPVQESIYPRHFGLIFLEQEEFQTFIDRLQAQQVHFEIPVKTRFAGTRIEHQSFFLKDPSNNLLEFKYYFYDSAIFGERNYKKIGDTLL</sequence>
<gene>
    <name evidence="2" type="ORF">ACD661_00190</name>
</gene>
<evidence type="ECO:0000313" key="3">
    <source>
        <dbReference type="Proteomes" id="UP001615550"/>
    </source>
</evidence>
<dbReference type="Proteomes" id="UP001615550">
    <property type="component" value="Unassembled WGS sequence"/>
</dbReference>
<accession>A0ABW8D2P3</accession>
<comment type="caution">
    <text evidence="2">The sequence shown here is derived from an EMBL/GenBank/DDBJ whole genome shotgun (WGS) entry which is preliminary data.</text>
</comment>
<dbReference type="InterPro" id="IPR004360">
    <property type="entry name" value="Glyas_Fos-R_dOase_dom"/>
</dbReference>
<feature type="domain" description="VOC" evidence="1">
    <location>
        <begin position="3"/>
        <end position="123"/>
    </location>
</feature>
<organism evidence="2 3">
    <name type="scientific">Legionella lytica</name>
    <dbReference type="NCBI Taxonomy" id="96232"/>
    <lineage>
        <taxon>Bacteria</taxon>
        <taxon>Pseudomonadati</taxon>
        <taxon>Pseudomonadota</taxon>
        <taxon>Gammaproteobacteria</taxon>
        <taxon>Legionellales</taxon>
        <taxon>Legionellaceae</taxon>
        <taxon>Legionella</taxon>
    </lineage>
</organism>
<evidence type="ECO:0000259" key="1">
    <source>
        <dbReference type="PROSITE" id="PS51819"/>
    </source>
</evidence>
<dbReference type="PANTHER" id="PTHR39434:SF1">
    <property type="entry name" value="VOC DOMAIN-CONTAINING PROTEIN"/>
    <property type="match status" value="1"/>
</dbReference>
<dbReference type="InterPro" id="IPR029068">
    <property type="entry name" value="Glyas_Bleomycin-R_OHBP_Dase"/>
</dbReference>
<dbReference type="Gene3D" id="3.10.180.10">
    <property type="entry name" value="2,3-Dihydroxybiphenyl 1,2-Dioxygenase, domain 1"/>
    <property type="match status" value="1"/>
</dbReference>
<dbReference type="RefSeq" id="WP_400185431.1">
    <property type="nucleotide sequence ID" value="NZ_JBGORX010000001.1"/>
</dbReference>
<evidence type="ECO:0000313" key="2">
    <source>
        <dbReference type="EMBL" id="MFJ1266967.1"/>
    </source>
</evidence>
<name>A0ABW8D2P3_9GAMM</name>
<dbReference type="EMBL" id="JBGORX010000001">
    <property type="protein sequence ID" value="MFJ1266967.1"/>
    <property type="molecule type" value="Genomic_DNA"/>
</dbReference>
<dbReference type="PROSITE" id="PS51819">
    <property type="entry name" value="VOC"/>
    <property type="match status" value="1"/>
</dbReference>
<reference evidence="2 3" key="1">
    <citation type="submission" date="2024-08" db="EMBL/GenBank/DDBJ databases">
        <title>Draft Genome Sequence of Legionella lytica strain DSB2004, Isolated From a Fire Sprinkler System.</title>
        <authorList>
            <person name="Everhart A.D."/>
            <person name="Kidane D.T."/>
            <person name="Farone A.L."/>
            <person name="Farone M.B."/>
        </authorList>
    </citation>
    <scope>NUCLEOTIDE SEQUENCE [LARGE SCALE GENOMIC DNA]</scope>
    <source>
        <strain evidence="2 3">DSB2004</strain>
    </source>
</reference>
<dbReference type="Pfam" id="PF00903">
    <property type="entry name" value="Glyoxalase"/>
    <property type="match status" value="1"/>
</dbReference>
<dbReference type="PANTHER" id="PTHR39434">
    <property type="match status" value="1"/>
</dbReference>
<keyword evidence="3" id="KW-1185">Reference proteome</keyword>
<proteinExistence type="predicted"/>
<dbReference type="SUPFAM" id="SSF54593">
    <property type="entry name" value="Glyoxalase/Bleomycin resistance protein/Dihydroxybiphenyl dioxygenase"/>
    <property type="match status" value="1"/>
</dbReference>